<dbReference type="AlphaFoldDB" id="A0A918P7M3"/>
<evidence type="ECO:0000313" key="4">
    <source>
        <dbReference type="Proteomes" id="UP000648075"/>
    </source>
</evidence>
<proteinExistence type="inferred from homology"/>
<dbReference type="PROSITE" id="PS00086">
    <property type="entry name" value="CYTOCHROME_P450"/>
    <property type="match status" value="1"/>
</dbReference>
<dbReference type="InterPro" id="IPR017972">
    <property type="entry name" value="Cyt_P450_CS"/>
</dbReference>
<dbReference type="InterPro" id="IPR002397">
    <property type="entry name" value="Cyt_P450_B"/>
</dbReference>
<evidence type="ECO:0000256" key="2">
    <source>
        <dbReference type="RuleBase" id="RU000461"/>
    </source>
</evidence>
<keyword evidence="2" id="KW-0560">Oxidoreductase</keyword>
<keyword evidence="4" id="KW-1185">Reference proteome</keyword>
<dbReference type="Proteomes" id="UP000648075">
    <property type="component" value="Unassembled WGS sequence"/>
</dbReference>
<dbReference type="Gene3D" id="1.10.630.10">
    <property type="entry name" value="Cytochrome P450"/>
    <property type="match status" value="1"/>
</dbReference>
<keyword evidence="2" id="KW-0408">Iron</keyword>
<name>A0A918P7M3_9SPHN</name>
<reference evidence="3" key="2">
    <citation type="submission" date="2020-09" db="EMBL/GenBank/DDBJ databases">
        <authorList>
            <person name="Sun Q."/>
            <person name="Kim S."/>
        </authorList>
    </citation>
    <scope>NUCLEOTIDE SEQUENCE</scope>
    <source>
        <strain evidence="3">KCTC 32255</strain>
    </source>
</reference>
<accession>A0A918P7M3</accession>
<dbReference type="InterPro" id="IPR001128">
    <property type="entry name" value="Cyt_P450"/>
</dbReference>
<evidence type="ECO:0000256" key="1">
    <source>
        <dbReference type="ARBA" id="ARBA00010617"/>
    </source>
</evidence>
<reference evidence="3" key="1">
    <citation type="journal article" date="2014" name="Int. J. Syst. Evol. Microbiol.">
        <title>Complete genome sequence of Corynebacterium casei LMG S-19264T (=DSM 44701T), isolated from a smear-ripened cheese.</title>
        <authorList>
            <consortium name="US DOE Joint Genome Institute (JGI-PGF)"/>
            <person name="Walter F."/>
            <person name="Albersmeier A."/>
            <person name="Kalinowski J."/>
            <person name="Ruckert C."/>
        </authorList>
    </citation>
    <scope>NUCLEOTIDE SEQUENCE</scope>
    <source>
        <strain evidence="3">KCTC 32255</strain>
    </source>
</reference>
<dbReference type="EMBL" id="BMZA01000001">
    <property type="protein sequence ID" value="GGY90483.1"/>
    <property type="molecule type" value="Genomic_DNA"/>
</dbReference>
<dbReference type="GO" id="GO:0005506">
    <property type="term" value="F:iron ion binding"/>
    <property type="evidence" value="ECO:0007669"/>
    <property type="project" value="InterPro"/>
</dbReference>
<evidence type="ECO:0000313" key="3">
    <source>
        <dbReference type="EMBL" id="GGY90483.1"/>
    </source>
</evidence>
<keyword evidence="2" id="KW-0503">Monooxygenase</keyword>
<dbReference type="PRINTS" id="PR00359">
    <property type="entry name" value="BP450"/>
</dbReference>
<comment type="caution">
    <text evidence="3">The sequence shown here is derived from an EMBL/GenBank/DDBJ whole genome shotgun (WGS) entry which is preliminary data.</text>
</comment>
<keyword evidence="2" id="KW-0349">Heme</keyword>
<gene>
    <name evidence="3" type="ORF">GCM10011614_01450</name>
</gene>
<dbReference type="InterPro" id="IPR036396">
    <property type="entry name" value="Cyt_P450_sf"/>
</dbReference>
<dbReference type="SUPFAM" id="SSF48264">
    <property type="entry name" value="Cytochrome P450"/>
    <property type="match status" value="1"/>
</dbReference>
<dbReference type="Pfam" id="PF00067">
    <property type="entry name" value="p450"/>
    <property type="match status" value="1"/>
</dbReference>
<dbReference type="GO" id="GO:0016705">
    <property type="term" value="F:oxidoreductase activity, acting on paired donors, with incorporation or reduction of molecular oxygen"/>
    <property type="evidence" value="ECO:0007669"/>
    <property type="project" value="InterPro"/>
</dbReference>
<keyword evidence="2" id="KW-0479">Metal-binding</keyword>
<comment type="similarity">
    <text evidence="1 2">Belongs to the cytochrome P450 family.</text>
</comment>
<sequence length="413" mass="46597">MSDDATVVPVDPETTPDALIERFGRDLVNDFDLDDPAFNEKFDETLNFMVRKCPVVHSKVGRGYYLINTQDDVRAAAQNWQTFSSAKGYMPNRPEGLPYLMPEESDPPIHTRWRAKLNPHLSPKTVATYEQAVRDDVNELIDRFIDRGSCEFISEFGALLPGWAFFKNVLGLPIDDLAMLVNGVEEGTFHPDLSERARHFAEVFGYLENHLKWRATQPSRGDLIDTILAGVTYDDGTESPWEHKVSILVDLTFGGIATTTFVMGSAIHHLATHSDQRELLIGDPSLIENAIEEYARFFPPVVGLGRTTTRDVEVSGTTIKEGEFVILTYACASRDPRHMEEPEKIDVRREGIPHSTFGVGPHRCIGSNLARVELTATLEEWLKRIPEFRVKAGTEPTYVTGYLRSMRTLQLEW</sequence>
<dbReference type="RefSeq" id="WP_189619179.1">
    <property type="nucleotide sequence ID" value="NZ_BMZA01000001.1"/>
</dbReference>
<dbReference type="PANTHER" id="PTHR46696:SF6">
    <property type="entry name" value="P450, PUTATIVE (EUROFUNG)-RELATED"/>
    <property type="match status" value="1"/>
</dbReference>
<dbReference type="GO" id="GO:0004497">
    <property type="term" value="F:monooxygenase activity"/>
    <property type="evidence" value="ECO:0007669"/>
    <property type="project" value="UniProtKB-KW"/>
</dbReference>
<organism evidence="3 4">
    <name type="scientific">Novosphingobium colocasiae</name>
    <dbReference type="NCBI Taxonomy" id="1256513"/>
    <lineage>
        <taxon>Bacteria</taxon>
        <taxon>Pseudomonadati</taxon>
        <taxon>Pseudomonadota</taxon>
        <taxon>Alphaproteobacteria</taxon>
        <taxon>Sphingomonadales</taxon>
        <taxon>Sphingomonadaceae</taxon>
        <taxon>Novosphingobium</taxon>
    </lineage>
</organism>
<dbReference type="PANTHER" id="PTHR46696">
    <property type="entry name" value="P450, PUTATIVE (EUROFUNG)-RELATED"/>
    <property type="match status" value="1"/>
</dbReference>
<protein>
    <submittedName>
        <fullName evidence="3">Cytochrome P450</fullName>
    </submittedName>
</protein>
<dbReference type="GO" id="GO:0020037">
    <property type="term" value="F:heme binding"/>
    <property type="evidence" value="ECO:0007669"/>
    <property type="project" value="InterPro"/>
</dbReference>